<keyword evidence="3 6" id="KW-0808">Transferase</keyword>
<evidence type="ECO:0000256" key="5">
    <source>
        <dbReference type="PIRSR" id="PIRSR602480-1"/>
    </source>
</evidence>
<feature type="binding site" evidence="5">
    <location>
        <position position="335"/>
    </location>
    <ligand>
        <name>phosphoenolpyruvate</name>
        <dbReference type="ChEBI" id="CHEBI:58702"/>
    </ligand>
</feature>
<dbReference type="SUPFAM" id="SSF51569">
    <property type="entry name" value="Aldolase"/>
    <property type="match status" value="1"/>
</dbReference>
<feature type="binding site" evidence="5">
    <location>
        <position position="68"/>
    </location>
    <ligand>
        <name>Mn(2+)</name>
        <dbReference type="ChEBI" id="CHEBI:29035"/>
    </ligand>
</feature>
<feature type="compositionally biased region" description="Polar residues" evidence="7">
    <location>
        <begin position="263"/>
        <end position="280"/>
    </location>
</feature>
<dbReference type="Proteomes" id="UP001233271">
    <property type="component" value="Chromosome 2"/>
</dbReference>
<keyword evidence="6" id="KW-0057">Aromatic amino acid biosynthesis</keyword>
<evidence type="ECO:0000313" key="10">
    <source>
        <dbReference type="Proteomes" id="UP001233271"/>
    </source>
</evidence>
<feature type="region of interest" description="Disordered" evidence="7">
    <location>
        <begin position="258"/>
        <end position="295"/>
    </location>
</feature>
<feature type="binding site" evidence="5">
    <location>
        <position position="107"/>
    </location>
    <ligand>
        <name>phosphoenolpyruvate</name>
        <dbReference type="ChEBI" id="CHEBI:58702"/>
    </ligand>
</feature>
<comment type="cofactor">
    <cofactor evidence="5">
        <name>Mn(2+)</name>
        <dbReference type="ChEBI" id="CHEBI:29035"/>
    </cofactor>
    <cofactor evidence="5">
        <name>Co(2+)</name>
        <dbReference type="ChEBI" id="CHEBI:48828"/>
    </cofactor>
    <cofactor evidence="5">
        <name>Cd(2+)</name>
        <dbReference type="ChEBI" id="CHEBI:48775"/>
    </cofactor>
    <text evidence="5">Binds 1 divalent cation per subunit. The enzyme is active with manganese, cobalt or cadmium ions.</text>
</comment>
<protein>
    <recommendedName>
        <fullName evidence="6">Phospho-2-dehydro-3-deoxyheptonate aldolase</fullName>
        <ecNumber evidence="6">2.5.1.54</ecNumber>
    </recommendedName>
</protein>
<evidence type="ECO:0000313" key="9">
    <source>
        <dbReference type="EMBL" id="BEI88986.1"/>
    </source>
</evidence>
<dbReference type="GO" id="GO:0008652">
    <property type="term" value="P:amino acid biosynthetic process"/>
    <property type="evidence" value="ECO:0007669"/>
    <property type="project" value="UniProtKB-KW"/>
</dbReference>
<keyword evidence="10" id="KW-1185">Reference proteome</keyword>
<comment type="catalytic activity">
    <reaction evidence="4 6">
        <text>D-erythrose 4-phosphate + phosphoenolpyruvate + H2O = 7-phospho-2-dehydro-3-deoxy-D-arabino-heptonate + phosphate</text>
        <dbReference type="Rhea" id="RHEA:14717"/>
        <dbReference type="ChEBI" id="CHEBI:15377"/>
        <dbReference type="ChEBI" id="CHEBI:16897"/>
        <dbReference type="ChEBI" id="CHEBI:43474"/>
        <dbReference type="ChEBI" id="CHEBI:58394"/>
        <dbReference type="ChEBI" id="CHEBI:58702"/>
        <dbReference type="EC" id="2.5.1.54"/>
    </reaction>
</comment>
<gene>
    <name evidence="9" type="ORF">CcaverHIS019_0203480</name>
</gene>
<keyword evidence="5" id="KW-0104">Cadmium</keyword>
<dbReference type="RefSeq" id="XP_060454252.1">
    <property type="nucleotide sequence ID" value="XM_060597350.1"/>
</dbReference>
<dbReference type="Gene3D" id="3.20.20.70">
    <property type="entry name" value="Aldolase class I"/>
    <property type="match status" value="2"/>
</dbReference>
<keyword evidence="8" id="KW-0472">Membrane</keyword>
<dbReference type="EC" id="2.5.1.54" evidence="6"/>
<reference evidence="9" key="1">
    <citation type="journal article" date="2023" name="BMC Genomics">
        <title>Chromosome-level genome assemblies of Cutaneotrichosporon spp. (Trichosporonales, Basidiomycota) reveal imbalanced evolution between nucleotide sequences and chromosome synteny.</title>
        <authorList>
            <person name="Kobayashi Y."/>
            <person name="Kayamori A."/>
            <person name="Aoki K."/>
            <person name="Shiwa Y."/>
            <person name="Matsutani M."/>
            <person name="Fujita N."/>
            <person name="Sugita T."/>
            <person name="Iwasaki W."/>
            <person name="Tanaka N."/>
            <person name="Takashima M."/>
        </authorList>
    </citation>
    <scope>NUCLEOTIDE SEQUENCE</scope>
    <source>
        <strain evidence="9">HIS019</strain>
    </source>
</reference>
<proteinExistence type="inferred from homology"/>
<name>A0AA48KZT5_9TREE</name>
<evidence type="ECO:0000256" key="4">
    <source>
        <dbReference type="ARBA" id="ARBA00047508"/>
    </source>
</evidence>
<dbReference type="PANTHER" id="PTHR21337">
    <property type="entry name" value="PHOSPHO-2-DEHYDRO-3-DEOXYHEPTONATE ALDOLASE 1, 2"/>
    <property type="match status" value="1"/>
</dbReference>
<dbReference type="InterPro" id="IPR002480">
    <property type="entry name" value="DAHP_synth_2"/>
</dbReference>
<evidence type="ECO:0000256" key="3">
    <source>
        <dbReference type="ARBA" id="ARBA00022679"/>
    </source>
</evidence>
<sequence length="515" mass="57642">MSTWSPTSWRTKPITQDVTYPDAAHHDRVLRKLRTLPPLVSEQEVDSLAEQMAEVAAGRAFLLQGGDCAELFEYCSQTPIEHKLSLILIMSLILLNAAHIPIVRIMRIAGQYAKPRSKPTEIVDVADANGNMVKKEVMSYRGDNVNGYDINDRTPDPDRLTAAYFHSSTTLGYIRTLLSSGFADLHKPLEWSFSYVRNPELLKQFTDVVEHLQDRLEFMKVATGAAGGSERGGTQTVNIFTSHEALLLEYEEAFTRAEEHKPSNLTPASRPTTPGPSRSASIVRGEQSPASSGILPKKRFYNRSAHFVWIGDRTRQLDGAHIEYFRGIVNPIGVKVGPSMKPDELVRMLDILNPDRIPGKVTLISRYGAAKIDDYLPTHIDAVKATDHVVVWQCDPMHGNTKTSEADSSLKTRHFSDIMHEITRAFEIHREKGTILGGIHLELTGELNDEGYSVTECIGGSMELEDKDLNLNYRTHCDPRLNYEQSLDVAFQVSDYLSAAKKGRKPRDLFKAARK</sequence>
<evidence type="ECO:0000256" key="1">
    <source>
        <dbReference type="ARBA" id="ARBA00004688"/>
    </source>
</evidence>
<dbReference type="GO" id="GO:0003849">
    <property type="term" value="F:3-deoxy-7-phosphoheptulonate synthase activity"/>
    <property type="evidence" value="ECO:0007669"/>
    <property type="project" value="UniProtKB-EC"/>
</dbReference>
<evidence type="ECO:0000256" key="6">
    <source>
        <dbReference type="RuleBase" id="RU363071"/>
    </source>
</evidence>
<comment type="pathway">
    <text evidence="1 6">Metabolic intermediate biosynthesis; chorismate biosynthesis; chorismate from D-erythrose 4-phosphate and phosphoenolpyruvate: step 1/7.</text>
</comment>
<feature type="binding site" evidence="5">
    <location>
        <position position="366"/>
    </location>
    <ligand>
        <name>phosphoenolpyruvate</name>
        <dbReference type="ChEBI" id="CHEBI:58702"/>
    </ligand>
</feature>
<organism evidence="9 10">
    <name type="scientific">Cutaneotrichosporon cavernicola</name>
    <dbReference type="NCBI Taxonomy" id="279322"/>
    <lineage>
        <taxon>Eukaryota</taxon>
        <taxon>Fungi</taxon>
        <taxon>Dikarya</taxon>
        <taxon>Basidiomycota</taxon>
        <taxon>Agaricomycotina</taxon>
        <taxon>Tremellomycetes</taxon>
        <taxon>Trichosporonales</taxon>
        <taxon>Trichosporonaceae</taxon>
        <taxon>Cutaneotrichosporon</taxon>
    </lineage>
</organism>
<dbReference type="PANTHER" id="PTHR21337:SF0">
    <property type="entry name" value="PHOSPHO-2-DEHYDRO-3-DEOXYHEPTONATE ALDOLASE"/>
    <property type="match status" value="1"/>
</dbReference>
<keyword evidence="8" id="KW-1133">Transmembrane helix</keyword>
<dbReference type="KEGG" id="ccac:CcaHIS019_0203480"/>
<keyword evidence="8" id="KW-0812">Transmembrane</keyword>
<feature type="binding site" evidence="5">
    <location>
        <position position="442"/>
    </location>
    <ligand>
        <name>Mn(2+)</name>
        <dbReference type="ChEBI" id="CHEBI:29035"/>
    </ligand>
</feature>
<feature type="binding site" evidence="5">
    <location>
        <position position="478"/>
    </location>
    <ligand>
        <name>Mn(2+)</name>
        <dbReference type="ChEBI" id="CHEBI:29035"/>
    </ligand>
</feature>
<dbReference type="Pfam" id="PF01474">
    <property type="entry name" value="DAHP_synth_2"/>
    <property type="match status" value="1"/>
</dbReference>
<feature type="binding site" evidence="5">
    <location>
        <position position="398"/>
    </location>
    <ligand>
        <name>Mn(2+)</name>
        <dbReference type="ChEBI" id="CHEBI:29035"/>
    </ligand>
</feature>
<dbReference type="GO" id="GO:0009073">
    <property type="term" value="P:aromatic amino acid family biosynthetic process"/>
    <property type="evidence" value="ECO:0007669"/>
    <property type="project" value="UniProtKB-KW"/>
</dbReference>
<keyword evidence="5" id="KW-0464">Manganese</keyword>
<dbReference type="EMBL" id="AP028213">
    <property type="protein sequence ID" value="BEI88986.1"/>
    <property type="molecule type" value="Genomic_DNA"/>
</dbReference>
<dbReference type="InterPro" id="IPR013785">
    <property type="entry name" value="Aldolase_TIM"/>
</dbReference>
<comment type="similarity">
    <text evidence="2 6">Belongs to the class-II DAHP synthase family.</text>
</comment>
<evidence type="ECO:0000256" key="2">
    <source>
        <dbReference type="ARBA" id="ARBA00008911"/>
    </source>
</evidence>
<accession>A0AA48KZT5</accession>
<feature type="transmembrane region" description="Helical" evidence="8">
    <location>
        <begin position="86"/>
        <end position="106"/>
    </location>
</feature>
<evidence type="ECO:0000256" key="8">
    <source>
        <dbReference type="SAM" id="Phobius"/>
    </source>
</evidence>
<dbReference type="AlphaFoldDB" id="A0AA48KZT5"/>
<evidence type="ECO:0000256" key="7">
    <source>
        <dbReference type="SAM" id="MobiDB-lite"/>
    </source>
</evidence>
<keyword evidence="6" id="KW-0028">Amino-acid biosynthesis</keyword>
<keyword evidence="5" id="KW-0170">Cobalt</keyword>
<dbReference type="GeneID" id="85492857"/>